<proteinExistence type="predicted"/>
<comment type="cofactor">
    <cofactor evidence="1">
        <name>Mg(2+)</name>
        <dbReference type="ChEBI" id="CHEBI:18420"/>
    </cofactor>
</comment>
<dbReference type="Gene3D" id="3.30.70.270">
    <property type="match status" value="1"/>
</dbReference>
<evidence type="ECO:0000256" key="1">
    <source>
        <dbReference type="ARBA" id="ARBA00001946"/>
    </source>
</evidence>
<dbReference type="InterPro" id="IPR052163">
    <property type="entry name" value="DGC-Regulatory_Protein"/>
</dbReference>
<dbReference type="SUPFAM" id="SSF55785">
    <property type="entry name" value="PYP-like sensor domain (PAS domain)"/>
    <property type="match status" value="1"/>
</dbReference>
<gene>
    <name evidence="3" type="ORF">BTO11_01080</name>
</gene>
<dbReference type="InterPro" id="IPR043128">
    <property type="entry name" value="Rev_trsase/Diguanyl_cyclase"/>
</dbReference>
<dbReference type="InterPro" id="IPR000160">
    <property type="entry name" value="GGDEF_dom"/>
</dbReference>
<evidence type="ECO:0000259" key="2">
    <source>
        <dbReference type="PROSITE" id="PS50887"/>
    </source>
</evidence>
<accession>A0A2S7USX6</accession>
<protein>
    <recommendedName>
        <fullName evidence="2">GGDEF domain-containing protein</fullName>
    </recommendedName>
</protein>
<dbReference type="NCBIfam" id="TIGR00254">
    <property type="entry name" value="GGDEF"/>
    <property type="match status" value="1"/>
</dbReference>
<evidence type="ECO:0000313" key="3">
    <source>
        <dbReference type="EMBL" id="PQJ52381.1"/>
    </source>
</evidence>
<comment type="caution">
    <text evidence="3">The sequence shown here is derived from an EMBL/GenBank/DDBJ whole genome shotgun (WGS) entry which is preliminary data.</text>
</comment>
<dbReference type="PANTHER" id="PTHR46663:SF4">
    <property type="entry name" value="DIGUANYLATE CYCLASE DGCT-RELATED"/>
    <property type="match status" value="1"/>
</dbReference>
<dbReference type="Proteomes" id="UP000239007">
    <property type="component" value="Unassembled WGS sequence"/>
</dbReference>
<dbReference type="InterPro" id="IPR029787">
    <property type="entry name" value="Nucleotide_cyclase"/>
</dbReference>
<dbReference type="Pfam" id="PF00990">
    <property type="entry name" value="GGDEF"/>
    <property type="match status" value="1"/>
</dbReference>
<feature type="domain" description="GGDEF" evidence="2">
    <location>
        <begin position="167"/>
        <end position="294"/>
    </location>
</feature>
<dbReference type="Gene3D" id="3.30.450.20">
    <property type="entry name" value="PAS domain"/>
    <property type="match status" value="1"/>
</dbReference>
<dbReference type="AlphaFoldDB" id="A0A2S7USX6"/>
<reference evidence="3 4" key="1">
    <citation type="submission" date="2016-12" db="EMBL/GenBank/DDBJ databases">
        <title>Diversity of luminous bacteria.</title>
        <authorList>
            <person name="Yoshizawa S."/>
            <person name="Kogure K."/>
        </authorList>
    </citation>
    <scope>NUCLEOTIDE SEQUENCE [LARGE SCALE GENOMIC DNA]</scope>
    <source>
        <strain evidence="3 4">SA4-48</strain>
    </source>
</reference>
<dbReference type="PROSITE" id="PS50887">
    <property type="entry name" value="GGDEF"/>
    <property type="match status" value="1"/>
</dbReference>
<dbReference type="InterPro" id="IPR000014">
    <property type="entry name" value="PAS"/>
</dbReference>
<dbReference type="InterPro" id="IPR035965">
    <property type="entry name" value="PAS-like_dom_sf"/>
</dbReference>
<dbReference type="InterPro" id="IPR013656">
    <property type="entry name" value="PAS_4"/>
</dbReference>
<dbReference type="SMART" id="SM00267">
    <property type="entry name" value="GGDEF"/>
    <property type="match status" value="1"/>
</dbReference>
<sequence>MEKNAFYKEVFSTVLGYSLDLFAYIDINYKYLYVSNSYAHFYGFKPDELIQQSPKKVFDGSTYKEVISPYLSQCVNGKKPVNFESWITTNKLEQPHFLYMSYLPHVSQETGKVVGIIVIAKDVTEFKRAESILSVSANTDPLTDIPNRLYLERKLESLTTENSRSSDRFALLFCDLDGFKNVNDSHGHAVGDKVLYQVAKRLNKHIRNEDIIARYGGDEFVILISPLTDDNVISVIKEKIDRSISQPFDVAGIKIHIGVSIGVSIYPDESSDVLELIDQADRRMYKMKNNKPQM</sequence>
<dbReference type="FunFam" id="3.30.70.270:FF:000001">
    <property type="entry name" value="Diguanylate cyclase domain protein"/>
    <property type="match status" value="1"/>
</dbReference>
<dbReference type="PANTHER" id="PTHR46663">
    <property type="entry name" value="DIGUANYLATE CYCLASE DGCT-RELATED"/>
    <property type="match status" value="1"/>
</dbReference>
<evidence type="ECO:0000313" key="4">
    <source>
        <dbReference type="Proteomes" id="UP000239007"/>
    </source>
</evidence>
<dbReference type="GO" id="GO:0003824">
    <property type="term" value="F:catalytic activity"/>
    <property type="evidence" value="ECO:0007669"/>
    <property type="project" value="UniProtKB-ARBA"/>
</dbReference>
<dbReference type="RefSeq" id="WP_105050840.1">
    <property type="nucleotide sequence ID" value="NZ_BMYG01000005.1"/>
</dbReference>
<keyword evidence="4" id="KW-1185">Reference proteome</keyword>
<dbReference type="CDD" id="cd01949">
    <property type="entry name" value="GGDEF"/>
    <property type="match status" value="1"/>
</dbReference>
<dbReference type="EMBL" id="MSCH01000003">
    <property type="protein sequence ID" value="PQJ52381.1"/>
    <property type="molecule type" value="Genomic_DNA"/>
</dbReference>
<dbReference type="OrthoDB" id="92309at2"/>
<name>A0A2S7USX6_9GAMM</name>
<dbReference type="NCBIfam" id="TIGR00229">
    <property type="entry name" value="sensory_box"/>
    <property type="match status" value="1"/>
</dbReference>
<dbReference type="CDD" id="cd00130">
    <property type="entry name" value="PAS"/>
    <property type="match status" value="1"/>
</dbReference>
<dbReference type="Pfam" id="PF08448">
    <property type="entry name" value="PAS_4"/>
    <property type="match status" value="1"/>
</dbReference>
<dbReference type="SUPFAM" id="SSF55073">
    <property type="entry name" value="Nucleotide cyclase"/>
    <property type="match status" value="1"/>
</dbReference>
<organism evidence="3 4">
    <name type="scientific">Psychrosphaera saromensis</name>
    <dbReference type="NCBI Taxonomy" id="716813"/>
    <lineage>
        <taxon>Bacteria</taxon>
        <taxon>Pseudomonadati</taxon>
        <taxon>Pseudomonadota</taxon>
        <taxon>Gammaproteobacteria</taxon>
        <taxon>Alteromonadales</taxon>
        <taxon>Pseudoalteromonadaceae</taxon>
        <taxon>Psychrosphaera</taxon>
    </lineage>
</organism>